<proteinExistence type="predicted"/>
<dbReference type="PANTHER" id="PTHR43433">
    <property type="entry name" value="HYDROLASE, ALPHA/BETA FOLD FAMILY PROTEIN"/>
    <property type="match status" value="1"/>
</dbReference>
<evidence type="ECO:0000313" key="3">
    <source>
        <dbReference type="Proteomes" id="UP000184301"/>
    </source>
</evidence>
<dbReference type="RefSeq" id="WP_073113203.1">
    <property type="nucleotide sequence ID" value="NZ_FQZY01000104.1"/>
</dbReference>
<accession>A0A1M6W7I5</accession>
<reference evidence="2 3" key="1">
    <citation type="submission" date="2016-11" db="EMBL/GenBank/DDBJ databases">
        <authorList>
            <person name="Jaros S."/>
            <person name="Januszkiewicz K."/>
            <person name="Wedrychowicz H."/>
        </authorList>
    </citation>
    <scope>NUCLEOTIDE SEQUENCE [LARGE SCALE GENOMIC DNA]</scope>
    <source>
        <strain evidence="2 3">DSM 15480</strain>
    </source>
</reference>
<sequence length="268" mass="30250">MFYNAKNCNIKIGRTDMDYIEFGYGEKSLIMIPGLGDALKSVKGTAFSYSFMYRIFAKDYKVYVFSRKNQIENGYTTRDMAADLATVIKKLGIQKASVFGVSQGGMIAQYLAIDYPELVEKLVLAVTLCRPNKISSRVLSNWISLADQNDFKDIFVDMAEKIYTPKRAKMQRPFNHVLSAYMKPKSLNNFIIQATACMTHDSSALIHTIQCPVLIVGGDEDKVVGENASEEMVELINGSRLKIYKGYGHSTYEEAKDFNFQVLKFLHA</sequence>
<dbReference type="PRINTS" id="PR00111">
    <property type="entry name" value="ABHYDROLASE"/>
</dbReference>
<dbReference type="PANTHER" id="PTHR43433:SF5">
    <property type="entry name" value="AB HYDROLASE-1 DOMAIN-CONTAINING PROTEIN"/>
    <property type="match status" value="1"/>
</dbReference>
<dbReference type="AlphaFoldDB" id="A0A1M6W7I5"/>
<gene>
    <name evidence="2" type="ORF">SAMN02745243_03954</name>
</gene>
<dbReference type="STRING" id="1121950.SAMN02745243_03954"/>
<dbReference type="SUPFAM" id="SSF53474">
    <property type="entry name" value="alpha/beta-Hydrolases"/>
    <property type="match status" value="1"/>
</dbReference>
<evidence type="ECO:0000313" key="2">
    <source>
        <dbReference type="EMBL" id="SHK89681.1"/>
    </source>
</evidence>
<name>A0A1M6W7I5_9FIRM</name>
<organism evidence="2 3">
    <name type="scientific">Hespellia stercorisuis DSM 15480</name>
    <dbReference type="NCBI Taxonomy" id="1121950"/>
    <lineage>
        <taxon>Bacteria</taxon>
        <taxon>Bacillati</taxon>
        <taxon>Bacillota</taxon>
        <taxon>Clostridia</taxon>
        <taxon>Lachnospirales</taxon>
        <taxon>Lachnospiraceae</taxon>
        <taxon>Hespellia</taxon>
    </lineage>
</organism>
<dbReference type="Gene3D" id="3.40.50.1820">
    <property type="entry name" value="alpha/beta hydrolase"/>
    <property type="match status" value="1"/>
</dbReference>
<dbReference type="InterPro" id="IPR000073">
    <property type="entry name" value="AB_hydrolase_1"/>
</dbReference>
<dbReference type="InterPro" id="IPR050471">
    <property type="entry name" value="AB_hydrolase"/>
</dbReference>
<dbReference type="EMBL" id="FQZY01000104">
    <property type="protein sequence ID" value="SHK89681.1"/>
    <property type="molecule type" value="Genomic_DNA"/>
</dbReference>
<dbReference type="OrthoDB" id="9776303at2"/>
<dbReference type="Proteomes" id="UP000184301">
    <property type="component" value="Unassembled WGS sequence"/>
</dbReference>
<keyword evidence="3" id="KW-1185">Reference proteome</keyword>
<dbReference type="Pfam" id="PF00561">
    <property type="entry name" value="Abhydrolase_1"/>
    <property type="match status" value="1"/>
</dbReference>
<protein>
    <submittedName>
        <fullName evidence="2">Pimeloyl-ACP methyl ester carboxylesterase</fullName>
    </submittedName>
</protein>
<evidence type="ECO:0000259" key="1">
    <source>
        <dbReference type="Pfam" id="PF00561"/>
    </source>
</evidence>
<feature type="domain" description="AB hydrolase-1" evidence="1">
    <location>
        <begin position="29"/>
        <end position="254"/>
    </location>
</feature>
<dbReference type="InterPro" id="IPR029058">
    <property type="entry name" value="AB_hydrolase_fold"/>
</dbReference>